<dbReference type="InterPro" id="IPR050301">
    <property type="entry name" value="NTE"/>
</dbReference>
<dbReference type="Pfam" id="PF01734">
    <property type="entry name" value="Patatin"/>
    <property type="match status" value="1"/>
</dbReference>
<reference evidence="10 11" key="1">
    <citation type="submission" date="2013-08" db="EMBL/GenBank/DDBJ databases">
        <title>An opportunistic ruminal bacterium that causes liver abscesses in cattle.</title>
        <authorList>
            <person name="Benahmed F.H."/>
            <person name="Rasmussen M."/>
            <person name="Harbottle H."/>
            <person name="Soppet D."/>
            <person name="Nagaraja T.G."/>
            <person name="Davidson M."/>
        </authorList>
    </citation>
    <scope>NUCLEOTIDE SEQUENCE [LARGE SCALE GENOMIC DNA]</scope>
    <source>
        <strain evidence="10 11">B35</strain>
    </source>
</reference>
<keyword evidence="5" id="KW-0472">Membrane</keyword>
<evidence type="ECO:0000256" key="4">
    <source>
        <dbReference type="ARBA" id="ARBA00023098"/>
    </source>
</evidence>
<keyword evidence="3 6" id="KW-0442">Lipid degradation</keyword>
<evidence type="ECO:0000256" key="6">
    <source>
        <dbReference type="PROSITE-ProRule" id="PRU01161"/>
    </source>
</evidence>
<accession>A0A0B4FLM4</accession>
<evidence type="ECO:0000256" key="7">
    <source>
        <dbReference type="SAM" id="Coils"/>
    </source>
</evidence>
<feature type="short sequence motif" description="GXSXG" evidence="6">
    <location>
        <begin position="99"/>
        <end position="103"/>
    </location>
</feature>
<feature type="active site" description="Proton acceptor" evidence="6">
    <location>
        <position position="246"/>
    </location>
</feature>
<dbReference type="GO" id="GO:0019867">
    <property type="term" value="C:outer membrane"/>
    <property type="evidence" value="ECO:0007669"/>
    <property type="project" value="InterPro"/>
</dbReference>
<proteinExistence type="predicted"/>
<feature type="active site" description="Nucleophile" evidence="6">
    <location>
        <position position="101"/>
    </location>
</feature>
<keyword evidence="2 6" id="KW-0378">Hydrolase</keyword>
<keyword evidence="7" id="KW-0175">Coiled coil</keyword>
<dbReference type="Gene3D" id="3.40.1090.10">
    <property type="entry name" value="Cytosolic phospholipase A2 catalytic domain"/>
    <property type="match status" value="2"/>
</dbReference>
<dbReference type="PANTHER" id="PTHR14226:SF76">
    <property type="entry name" value="NTE FAMILY PROTEIN RSSA"/>
    <property type="match status" value="1"/>
</dbReference>
<evidence type="ECO:0000256" key="5">
    <source>
        <dbReference type="ARBA" id="ARBA00023136"/>
    </source>
</evidence>
<evidence type="ECO:0000313" key="10">
    <source>
        <dbReference type="EMBL" id="KID48192.1"/>
    </source>
</evidence>
<dbReference type="PANTHER" id="PTHR14226">
    <property type="entry name" value="NEUROPATHY TARGET ESTERASE/SWISS CHEESE D.MELANOGASTER"/>
    <property type="match status" value="1"/>
</dbReference>
<comment type="caution">
    <text evidence="10">The sequence shown here is derived from an EMBL/GenBank/DDBJ whole genome shotgun (WGS) entry which is preliminary data.</text>
</comment>
<evidence type="ECO:0000259" key="9">
    <source>
        <dbReference type="PROSITE" id="PS51635"/>
    </source>
</evidence>
<protein>
    <submittedName>
        <fullName evidence="10">Phospholipase</fullName>
    </submittedName>
</protein>
<dbReference type="CDD" id="cd07205">
    <property type="entry name" value="Pat_PNPLA6_PNPLA7_NTE1_like"/>
    <property type="match status" value="1"/>
</dbReference>
<dbReference type="SUPFAM" id="SSF103515">
    <property type="entry name" value="Autotransporter"/>
    <property type="match status" value="1"/>
</dbReference>
<dbReference type="InterPro" id="IPR002641">
    <property type="entry name" value="PNPLA_dom"/>
</dbReference>
<dbReference type="GO" id="GO:0016042">
    <property type="term" value="P:lipid catabolic process"/>
    <property type="evidence" value="ECO:0007669"/>
    <property type="project" value="UniProtKB-UniRule"/>
</dbReference>
<feature type="domain" description="PNPLA" evidence="9">
    <location>
        <begin position="68"/>
        <end position="259"/>
    </location>
</feature>
<evidence type="ECO:0000256" key="8">
    <source>
        <dbReference type="SAM" id="SignalP"/>
    </source>
</evidence>
<dbReference type="PROSITE" id="PS51635">
    <property type="entry name" value="PNPLA"/>
    <property type="match status" value="1"/>
</dbReference>
<dbReference type="InterPro" id="IPR036709">
    <property type="entry name" value="Autotransporte_beta_dom_sf"/>
</dbReference>
<dbReference type="Proteomes" id="UP000031184">
    <property type="component" value="Unassembled WGS sequence"/>
</dbReference>
<dbReference type="EMBL" id="AUZI01000027">
    <property type="protein sequence ID" value="KID48192.1"/>
    <property type="molecule type" value="Genomic_DNA"/>
</dbReference>
<evidence type="ECO:0000256" key="2">
    <source>
        <dbReference type="ARBA" id="ARBA00022801"/>
    </source>
</evidence>
<dbReference type="GO" id="GO:0016787">
    <property type="term" value="F:hydrolase activity"/>
    <property type="evidence" value="ECO:0007669"/>
    <property type="project" value="UniProtKB-UniRule"/>
</dbReference>
<evidence type="ECO:0000256" key="1">
    <source>
        <dbReference type="ARBA" id="ARBA00004370"/>
    </source>
</evidence>
<organism evidence="10 11">
    <name type="scientific">Fusobacterium necrophorum subsp. funduliforme B35</name>
    <dbReference type="NCBI Taxonomy" id="1226633"/>
    <lineage>
        <taxon>Bacteria</taxon>
        <taxon>Fusobacteriati</taxon>
        <taxon>Fusobacteriota</taxon>
        <taxon>Fusobacteriia</taxon>
        <taxon>Fusobacteriales</taxon>
        <taxon>Fusobacteriaceae</taxon>
        <taxon>Fusobacterium</taxon>
    </lineage>
</organism>
<feature type="short sequence motif" description="GXGXXG" evidence="6">
    <location>
        <begin position="72"/>
        <end position="77"/>
    </location>
</feature>
<feature type="coiled-coil region" evidence="7">
    <location>
        <begin position="31"/>
        <end position="61"/>
    </location>
</feature>
<dbReference type="Pfam" id="PF01103">
    <property type="entry name" value="Omp85"/>
    <property type="match status" value="1"/>
</dbReference>
<feature type="short sequence motif" description="DGA/G" evidence="6">
    <location>
        <begin position="246"/>
        <end position="248"/>
    </location>
</feature>
<dbReference type="AlphaFoldDB" id="A0A0B4FLM4"/>
<feature type="signal peptide" evidence="8">
    <location>
        <begin position="1"/>
        <end position="21"/>
    </location>
</feature>
<sequence>MLRKLSILYVLFLTTFLCCFADGWQTQEQRLSALDQEITKLLKQKEEYERLKQKIQREVHHENPKIALVLSGGGAKGAAHIGVLRVLEQHHIPIDMIVGTSIGSIVGAMYSIGYSPDEIEKLVFGLKFGKLLTDSKDKSLKTIENSISNEKYPLQLHMDKQMNISAPMGFLNGQNIYFQLKDIFARANGIEDFDKLPIPFRAVSTNLQTGKEEILKNGDLSRAIFSSMAIPAFISPVANNGEYYVDGGVVNNFPVDVAIAMGADIVIGVDITADTSQIDEDSNIVSIIDKISSYTGNRSTALHKQLANILIVPDVKDHNTVNFSNLDVLVKEGENAAHKHDNILKKLRNEERFQEIKNKKLSEKPIYIQNIAVTKNEIISLQQIQSLDPKPKNNLYRKKDLEVWTRKIYANTYVDKIHYQIKGNTIYFDVHEKKAVAMNAGISYTSHYGGSMNITFNVPIFLRNYTNHIGSRIEVSEYPKIDFYTTSIHRFEENSIYGQGKIFIHKDPLFQYQNGKNTSIYSTQKLGVSAMIGTELARQWIIEFEAGLMMSSYRYEKGKKSVPEFKQNYRLFGTELRIQKDSSNRTNFPSEGLYVQARGFTKNSFNKHSVDVLAYQVKADTFTPMTPKISFLSSASFGKMRGTNMPVNEYFKIGGFHPFRNSVVFVGMPVYSVLAKEYWTVGAGLQYHIFDNFSLLGRYNYMQYYDLHNHQNSLSGFGAGIGFDTFMGPILFSVGRTRKYHAPIFEITFGYHF</sequence>
<dbReference type="InterPro" id="IPR000184">
    <property type="entry name" value="Bac_surfAg_D15"/>
</dbReference>
<dbReference type="SUPFAM" id="SSF52151">
    <property type="entry name" value="FabD/lysophospholipase-like"/>
    <property type="match status" value="1"/>
</dbReference>
<dbReference type="InterPro" id="IPR016035">
    <property type="entry name" value="Acyl_Trfase/lysoPLipase"/>
</dbReference>
<name>A0A0B4FLM4_9FUSO</name>
<dbReference type="Gene3D" id="2.40.160.50">
    <property type="entry name" value="membrane protein fhac: a member of the omp85/tpsb transporter family"/>
    <property type="match status" value="1"/>
</dbReference>
<evidence type="ECO:0000313" key="11">
    <source>
        <dbReference type="Proteomes" id="UP000031184"/>
    </source>
</evidence>
<comment type="subcellular location">
    <subcellularLocation>
        <location evidence="1">Membrane</location>
    </subcellularLocation>
</comment>
<keyword evidence="4 6" id="KW-0443">Lipid metabolism</keyword>
<feature type="coiled-coil region" evidence="7">
    <location>
        <begin position="330"/>
        <end position="364"/>
    </location>
</feature>
<keyword evidence="8" id="KW-0732">Signal</keyword>
<evidence type="ECO:0000256" key="3">
    <source>
        <dbReference type="ARBA" id="ARBA00022963"/>
    </source>
</evidence>
<dbReference type="PATRIC" id="fig|1226633.4.peg.2186"/>
<gene>
    <name evidence="10" type="ORF">C095_10795</name>
</gene>
<feature type="chain" id="PRO_5002088562" evidence="8">
    <location>
        <begin position="22"/>
        <end position="753"/>
    </location>
</feature>